<dbReference type="EMBL" id="CASHTH010002909">
    <property type="protein sequence ID" value="CAI8036980.1"/>
    <property type="molecule type" value="Genomic_DNA"/>
</dbReference>
<reference evidence="3" key="1">
    <citation type="submission" date="2023-03" db="EMBL/GenBank/DDBJ databases">
        <authorList>
            <person name="Steffen K."/>
            <person name="Cardenas P."/>
        </authorList>
    </citation>
    <scope>NUCLEOTIDE SEQUENCE</scope>
</reference>
<feature type="region of interest" description="Disordered" evidence="1">
    <location>
        <begin position="184"/>
        <end position="347"/>
    </location>
</feature>
<feature type="compositionally biased region" description="Basic residues" evidence="1">
    <location>
        <begin position="230"/>
        <end position="241"/>
    </location>
</feature>
<organism evidence="3 4">
    <name type="scientific">Geodia barretti</name>
    <name type="common">Barrett's horny sponge</name>
    <dbReference type="NCBI Taxonomy" id="519541"/>
    <lineage>
        <taxon>Eukaryota</taxon>
        <taxon>Metazoa</taxon>
        <taxon>Porifera</taxon>
        <taxon>Demospongiae</taxon>
        <taxon>Heteroscleromorpha</taxon>
        <taxon>Tetractinellida</taxon>
        <taxon>Astrophorina</taxon>
        <taxon>Geodiidae</taxon>
        <taxon>Geodia</taxon>
    </lineage>
</organism>
<feature type="compositionally biased region" description="Basic and acidic residues" evidence="1">
    <location>
        <begin position="131"/>
        <end position="142"/>
    </location>
</feature>
<gene>
    <name evidence="3" type="ORF">GBAR_LOCUS20704</name>
</gene>
<evidence type="ECO:0000313" key="4">
    <source>
        <dbReference type="Proteomes" id="UP001174909"/>
    </source>
</evidence>
<dbReference type="AlphaFoldDB" id="A0AA35SVQ9"/>
<sequence length="1179" mass="132432">MNRSSLGPADHVATVSVSFELAVDSPERPPHFHECHRNGEIKRVYESPAPEHCFHLQYQLLPPGGADDAAGRDGERKGGPIYSKSDVVTFGVVSKVYTEQVTRVVRCWNEKEDEKDEKEEEEEGEGEKEESEGKEKKTESRTHFGWRHKHTFPVSEELLLQLYDHTMEVRLWNSREKLAPRARFDRPRAFRLPIPPPASKEEDEKETSQSGRPDKFPLVRQQAGQTASTRGKRRARTRKKASNVSSISEEDTDPDLSTSITEVPHSPTKEAVSLDENVEGTDQAPTTDQGEPKETTEDDDVPTDQSEPKATNEDNDIPRDQNESGPLLTDQTEPPVTTAAGDGAPLKDHEMLGSVVLNHSSIFALHDSHVSKSKSRRMAAEAAEKARVEREGLVLLRLKMADLFAKRDSISAKMDTSTDNIRVFEVSVSLESPLMSDAHRRTLNPTVITVHRAINLPTQHLVQQQQRCDPVHISYQFHNLPPHHTPGHPHSRDITWEDSHVILLGTIDRDILSEYLRGPPLAMEVHDRDRCLDKVQLESLFGAEQRDELLGTHAFGAGGGVSEVVCQRRRPWDPFGAAPFDLSGLLTGQRVMKLTTPITAGPHAPPSREDCRVGPHGRELLPPLPAGDYLGNHSYLRITIDLSHPLPPPSLPPLPSLTPSPSTAQSSCPFARLVYLTSVDEAGLSLVARILDLVNDLNIAALGLDVLPRDMLPTALSTYKLTKWEMEGKDFDVVTGVQVRDRDVSLLVLEGPGHGAIYRLWTRLPRHSSQDAGLVKTFYNSGCVFSRRLYGQLDVDLPLIFLPHSLSSLTQLSPLFIRGAVTPGALRALLCLSEMSACGGGMADLVRNSLFPSCEEMAALAAQFGVLPGGGELDLLDPGLSPRPEGEVSRSHTPVPPGNVTGEVRRRRRKRMKMPLLDMENRWYERMICERKDQETINHIDRNIALTHSLSEKAAQLPVHVRRRKTRMRSLTDSHTVHLYSSQTFNSAVLARARMRAELASDHTHQLYTYCQDYHSMTFEPFDPPNTQHTQRDIDRRKWRTREGFVYPGVSTARRSNTHPETPHPARAHDLNQPFKDGVLHANTDKPTVERLHFPWEQRGDDFSLHYHVPPEFGPRPPISIHLTGERRAAELQHFQKLDSHDWESKVVVKDTRFYTHRRGIRTELARNGDRARESLKTF</sequence>
<proteinExistence type="predicted"/>
<feature type="domain" description="DUF4550" evidence="2">
    <location>
        <begin position="137"/>
        <end position="189"/>
    </location>
</feature>
<evidence type="ECO:0000313" key="3">
    <source>
        <dbReference type="EMBL" id="CAI8036980.1"/>
    </source>
</evidence>
<feature type="compositionally biased region" description="Basic and acidic residues" evidence="1">
    <location>
        <begin position="1061"/>
        <end position="1070"/>
    </location>
</feature>
<dbReference type="PANTHER" id="PTHR33667">
    <property type="entry name" value="SI:DKEY-57N24.6"/>
    <property type="match status" value="1"/>
</dbReference>
<dbReference type="PANTHER" id="PTHR33667:SF7">
    <property type="entry name" value="RIKEN CDNA 1810020O05 GENE"/>
    <property type="match status" value="1"/>
</dbReference>
<evidence type="ECO:0000259" key="2">
    <source>
        <dbReference type="Pfam" id="PF15084"/>
    </source>
</evidence>
<protein>
    <submittedName>
        <fullName evidence="3">Uncharacterized protein FLJ43738</fullName>
    </submittedName>
</protein>
<feature type="compositionally biased region" description="Acidic residues" evidence="1">
    <location>
        <begin position="111"/>
        <end position="130"/>
    </location>
</feature>
<accession>A0AA35SVQ9</accession>
<name>A0AA35SVQ9_GEOBA</name>
<feature type="compositionally biased region" description="Basic and acidic residues" evidence="1">
    <location>
        <begin position="306"/>
        <end position="322"/>
    </location>
</feature>
<dbReference type="InterPro" id="IPR027876">
    <property type="entry name" value="DUF4550"/>
</dbReference>
<feature type="region of interest" description="Disordered" evidence="1">
    <location>
        <begin position="1051"/>
        <end position="1072"/>
    </location>
</feature>
<comment type="caution">
    <text evidence="3">The sequence shown here is derived from an EMBL/GenBank/DDBJ whole genome shotgun (WGS) entry which is preliminary data.</text>
</comment>
<feature type="region of interest" description="Disordered" evidence="1">
    <location>
        <begin position="876"/>
        <end position="907"/>
    </location>
</feature>
<evidence type="ECO:0000256" key="1">
    <source>
        <dbReference type="SAM" id="MobiDB-lite"/>
    </source>
</evidence>
<dbReference type="Proteomes" id="UP001174909">
    <property type="component" value="Unassembled WGS sequence"/>
</dbReference>
<feature type="region of interest" description="Disordered" evidence="1">
    <location>
        <begin position="111"/>
        <end position="142"/>
    </location>
</feature>
<keyword evidence="4" id="KW-1185">Reference proteome</keyword>
<dbReference type="Pfam" id="PF15084">
    <property type="entry name" value="DUF4550"/>
    <property type="match status" value="1"/>
</dbReference>